<sequence length="257" mass="26416">MFSRLASRTRLAAVAAAVALFASAGSAQADTINFTGSTLNTAPANDGVSFSGTMTLSTPTTVGGTTSATLTISITNTTSTTYPGSDAVKYGYITGFGFNVPNNVTATASKTGNFNFLSAAANTTSLQGGEFDYAFSTSASELHTVATNEISKGLAAGQSATFAVKLTGSGLLGLTAEKLIQELSASPGYKLSVRFRSTDTSIYKGNQYPDGDKVEFTSYSVVTPPPPSAVPAPPGLVLASIGFGSLFFGRLRFRRAK</sequence>
<feature type="chain" id="PRO_5047495157" description="PEP-CTERM sorting domain-containing protein" evidence="2">
    <location>
        <begin position="30"/>
        <end position="257"/>
    </location>
</feature>
<organism evidence="3 4">
    <name type="scientific">Gemmata algarum</name>
    <dbReference type="NCBI Taxonomy" id="2975278"/>
    <lineage>
        <taxon>Bacteria</taxon>
        <taxon>Pseudomonadati</taxon>
        <taxon>Planctomycetota</taxon>
        <taxon>Planctomycetia</taxon>
        <taxon>Gemmatales</taxon>
        <taxon>Gemmataceae</taxon>
        <taxon>Gemmata</taxon>
    </lineage>
</organism>
<comment type="caution">
    <text evidence="3">The sequence shown here is derived from an EMBL/GenBank/DDBJ whole genome shotgun (WGS) entry which is preliminary data.</text>
</comment>
<proteinExistence type="predicted"/>
<keyword evidence="2" id="KW-0732">Signal</keyword>
<accession>A0ABU5F011</accession>
<gene>
    <name evidence="3" type="ORF">R5W23_002136</name>
</gene>
<evidence type="ECO:0000256" key="2">
    <source>
        <dbReference type="SAM" id="SignalP"/>
    </source>
</evidence>
<keyword evidence="4" id="KW-1185">Reference proteome</keyword>
<protein>
    <recommendedName>
        <fullName evidence="5">PEP-CTERM sorting domain-containing protein</fullName>
    </recommendedName>
</protein>
<reference evidence="4" key="1">
    <citation type="journal article" date="2023" name="Mar. Drugs">
        <title>Gemmata algarum, a Novel Planctomycete Isolated from an Algal Mat, Displays Antimicrobial Activity.</title>
        <authorList>
            <person name="Kumar G."/>
            <person name="Kallscheuer N."/>
            <person name="Kashif M."/>
            <person name="Ahamad S."/>
            <person name="Jagadeeshwari U."/>
            <person name="Pannikurungottu S."/>
            <person name="Haufschild T."/>
            <person name="Kabuu M."/>
            <person name="Sasikala C."/>
            <person name="Jogler C."/>
            <person name="Ramana C."/>
        </authorList>
    </citation>
    <scope>NUCLEOTIDE SEQUENCE [LARGE SCALE GENOMIC DNA]</scope>
    <source>
        <strain evidence="4">JC673</strain>
    </source>
</reference>
<evidence type="ECO:0000313" key="4">
    <source>
        <dbReference type="Proteomes" id="UP001272242"/>
    </source>
</evidence>
<evidence type="ECO:0000313" key="3">
    <source>
        <dbReference type="EMBL" id="MDY3560887.1"/>
    </source>
</evidence>
<evidence type="ECO:0008006" key="5">
    <source>
        <dbReference type="Google" id="ProtNLM"/>
    </source>
</evidence>
<dbReference type="Proteomes" id="UP001272242">
    <property type="component" value="Unassembled WGS sequence"/>
</dbReference>
<dbReference type="EMBL" id="JAXBLV010000185">
    <property type="protein sequence ID" value="MDY3560887.1"/>
    <property type="molecule type" value="Genomic_DNA"/>
</dbReference>
<dbReference type="RefSeq" id="WP_320687389.1">
    <property type="nucleotide sequence ID" value="NZ_JAXBLV010000185.1"/>
</dbReference>
<keyword evidence="1" id="KW-1133">Transmembrane helix</keyword>
<name>A0ABU5F011_9BACT</name>
<keyword evidence="1" id="KW-0812">Transmembrane</keyword>
<feature type="transmembrane region" description="Helical" evidence="1">
    <location>
        <begin position="235"/>
        <end position="253"/>
    </location>
</feature>
<keyword evidence="1" id="KW-0472">Membrane</keyword>
<feature type="signal peptide" evidence="2">
    <location>
        <begin position="1"/>
        <end position="29"/>
    </location>
</feature>
<evidence type="ECO:0000256" key="1">
    <source>
        <dbReference type="SAM" id="Phobius"/>
    </source>
</evidence>